<dbReference type="RefSeq" id="WP_129229155.1">
    <property type="nucleotide sequence ID" value="NZ_QYBB01000042.1"/>
</dbReference>
<dbReference type="InterPro" id="IPR036291">
    <property type="entry name" value="NAD(P)-bd_dom_sf"/>
</dbReference>
<dbReference type="FunFam" id="3.40.50.720:FF:000084">
    <property type="entry name" value="Short-chain dehydrogenase reductase"/>
    <property type="match status" value="1"/>
</dbReference>
<sequence length="274" mass="27336">MSAAGSAPRRFEGRGVLVTGAASGIGRAAALLFAAEGARVMALDRDAGVAATADAILARGGDAEAVVADAASEPDVRGAVEAAEAKFGALDAVFANAGISGGMAGLFDQTAEDFAAVLRVNLLGPFLALKHAGPRMAARGRGAVVCTASVAGLRAGAGGPAYSASKAGVVSLVQVAAQQLAGTGVRVNAVCPGLVETGMTRFVFDGARERGKEHKLGSLSALRRPGLPDEIARAVLFLASDEASYVTGQALAVDGGLSAQHPFGRPREPGQTTM</sequence>
<dbReference type="OrthoDB" id="9803333at2"/>
<dbReference type="PANTHER" id="PTHR24321:SF15">
    <property type="entry name" value="OXIDOREDUCTASE UCPA"/>
    <property type="match status" value="1"/>
</dbReference>
<dbReference type="PANTHER" id="PTHR24321">
    <property type="entry name" value="DEHYDROGENASES, SHORT CHAIN"/>
    <property type="match status" value="1"/>
</dbReference>
<dbReference type="PRINTS" id="PR00080">
    <property type="entry name" value="SDRFAMILY"/>
</dbReference>
<proteinExistence type="inferred from homology"/>
<keyword evidence="2" id="KW-0560">Oxidoreductase</keyword>
<organism evidence="3 4">
    <name type="scientific">Lichenibacterium minor</name>
    <dbReference type="NCBI Taxonomy" id="2316528"/>
    <lineage>
        <taxon>Bacteria</taxon>
        <taxon>Pseudomonadati</taxon>
        <taxon>Pseudomonadota</taxon>
        <taxon>Alphaproteobacteria</taxon>
        <taxon>Hyphomicrobiales</taxon>
        <taxon>Lichenihabitantaceae</taxon>
        <taxon>Lichenibacterium</taxon>
    </lineage>
</organism>
<dbReference type="Pfam" id="PF13561">
    <property type="entry name" value="adh_short_C2"/>
    <property type="match status" value="1"/>
</dbReference>
<dbReference type="PRINTS" id="PR00081">
    <property type="entry name" value="GDHRDH"/>
</dbReference>
<comment type="similarity">
    <text evidence="1">Belongs to the short-chain dehydrogenases/reductases (SDR) family.</text>
</comment>
<reference evidence="3 4" key="2">
    <citation type="submission" date="2019-02" db="EMBL/GenBank/DDBJ databases">
        <title>'Lichenibacterium ramalinii' gen. nov. sp. nov., 'Lichenibacterium minor' gen. nov. sp. nov.</title>
        <authorList>
            <person name="Pankratov T."/>
        </authorList>
    </citation>
    <scope>NUCLEOTIDE SEQUENCE [LARGE SCALE GENOMIC DNA]</scope>
    <source>
        <strain evidence="3 4">RmlP026</strain>
    </source>
</reference>
<dbReference type="AlphaFoldDB" id="A0A4Q2U493"/>
<dbReference type="CDD" id="cd05233">
    <property type="entry name" value="SDR_c"/>
    <property type="match status" value="1"/>
</dbReference>
<reference evidence="3 4" key="1">
    <citation type="submission" date="2018-12" db="EMBL/GenBank/DDBJ databases">
        <authorList>
            <person name="Grouzdev D.S."/>
            <person name="Krutkina M.S."/>
        </authorList>
    </citation>
    <scope>NUCLEOTIDE SEQUENCE [LARGE SCALE GENOMIC DNA]</scope>
    <source>
        <strain evidence="3 4">RmlP026</strain>
    </source>
</reference>
<gene>
    <name evidence="3" type="ORF">D3273_22575</name>
</gene>
<evidence type="ECO:0000256" key="2">
    <source>
        <dbReference type="ARBA" id="ARBA00023002"/>
    </source>
</evidence>
<dbReference type="Gene3D" id="3.40.50.720">
    <property type="entry name" value="NAD(P)-binding Rossmann-like Domain"/>
    <property type="match status" value="1"/>
</dbReference>
<keyword evidence="4" id="KW-1185">Reference proteome</keyword>
<dbReference type="InterPro" id="IPR020904">
    <property type="entry name" value="Sc_DH/Rdtase_CS"/>
</dbReference>
<evidence type="ECO:0000256" key="1">
    <source>
        <dbReference type="ARBA" id="ARBA00006484"/>
    </source>
</evidence>
<dbReference type="GO" id="GO:0016491">
    <property type="term" value="F:oxidoreductase activity"/>
    <property type="evidence" value="ECO:0007669"/>
    <property type="project" value="UniProtKB-KW"/>
</dbReference>
<comment type="caution">
    <text evidence="3">The sequence shown here is derived from an EMBL/GenBank/DDBJ whole genome shotgun (WGS) entry which is preliminary data.</text>
</comment>
<dbReference type="EMBL" id="QYBB01000042">
    <property type="protein sequence ID" value="RYC29727.1"/>
    <property type="molecule type" value="Genomic_DNA"/>
</dbReference>
<dbReference type="Proteomes" id="UP000290759">
    <property type="component" value="Unassembled WGS sequence"/>
</dbReference>
<protein>
    <submittedName>
        <fullName evidence="3">SDR family oxidoreductase</fullName>
    </submittedName>
</protein>
<dbReference type="SUPFAM" id="SSF51735">
    <property type="entry name" value="NAD(P)-binding Rossmann-fold domains"/>
    <property type="match status" value="1"/>
</dbReference>
<name>A0A4Q2U493_9HYPH</name>
<evidence type="ECO:0000313" key="4">
    <source>
        <dbReference type="Proteomes" id="UP000290759"/>
    </source>
</evidence>
<accession>A0A4Q2U493</accession>
<evidence type="ECO:0000313" key="3">
    <source>
        <dbReference type="EMBL" id="RYC29727.1"/>
    </source>
</evidence>
<dbReference type="NCBIfam" id="NF005559">
    <property type="entry name" value="PRK07231.1"/>
    <property type="match status" value="1"/>
</dbReference>
<dbReference type="InterPro" id="IPR002347">
    <property type="entry name" value="SDR_fam"/>
</dbReference>
<dbReference type="PROSITE" id="PS00061">
    <property type="entry name" value="ADH_SHORT"/>
    <property type="match status" value="1"/>
</dbReference>